<keyword evidence="2" id="KW-0808">Transferase</keyword>
<dbReference type="Gene3D" id="3.90.1170.30">
    <property type="entry name" value="Pyrimidine nucleoside phosphorylase-like, C-terminal domain"/>
    <property type="match status" value="1"/>
</dbReference>
<dbReference type="GO" id="GO:0005829">
    <property type="term" value="C:cytosol"/>
    <property type="evidence" value="ECO:0007669"/>
    <property type="project" value="TreeGrafter"/>
</dbReference>
<dbReference type="GO" id="GO:0006196">
    <property type="term" value="P:AMP catabolic process"/>
    <property type="evidence" value="ECO:0007669"/>
    <property type="project" value="TreeGrafter"/>
</dbReference>
<dbReference type="SUPFAM" id="SSF54680">
    <property type="entry name" value="Pyrimidine nucleoside phosphorylase C-terminal domain"/>
    <property type="match status" value="1"/>
</dbReference>
<dbReference type="InterPro" id="IPR017459">
    <property type="entry name" value="Glycosyl_Trfase_fam3_N_dom"/>
</dbReference>
<dbReference type="PANTHER" id="PTHR10515:SF0">
    <property type="entry name" value="THYMIDINE PHOSPHORYLASE"/>
    <property type="match status" value="1"/>
</dbReference>
<dbReference type="SMART" id="SM00941">
    <property type="entry name" value="PYNP_C"/>
    <property type="match status" value="1"/>
</dbReference>
<evidence type="ECO:0000259" key="4">
    <source>
        <dbReference type="SMART" id="SM00941"/>
    </source>
</evidence>
<keyword evidence="1" id="KW-0328">Glycosyltransferase</keyword>
<evidence type="ECO:0000256" key="1">
    <source>
        <dbReference type="ARBA" id="ARBA00022676"/>
    </source>
</evidence>
<dbReference type="EMBL" id="LR131571">
    <property type="protein sequence ID" value="VDS10959.1"/>
    <property type="molecule type" value="Genomic_DNA"/>
</dbReference>
<dbReference type="GO" id="GO:0004645">
    <property type="term" value="F:1,4-alpha-oligoglucan phosphorylase activity"/>
    <property type="evidence" value="ECO:0007669"/>
    <property type="project" value="InterPro"/>
</dbReference>
<dbReference type="Pfam" id="PF02885">
    <property type="entry name" value="Glycos_trans_3N"/>
    <property type="match status" value="1"/>
</dbReference>
<dbReference type="NCBIfam" id="TIGR02645">
    <property type="entry name" value="ARCH_P_rylase"/>
    <property type="match status" value="1"/>
</dbReference>
<dbReference type="SUPFAM" id="SSF47648">
    <property type="entry name" value="Nucleoside phosphorylase/phosphoribosyltransferase N-terminal domain"/>
    <property type="match status" value="1"/>
</dbReference>
<name>A0A447ITX3_9ARCH</name>
<dbReference type="GO" id="GO:0016763">
    <property type="term" value="F:pentosyltransferase activity"/>
    <property type="evidence" value="ECO:0007669"/>
    <property type="project" value="InterPro"/>
</dbReference>
<sequence length="513" mass="55073">MKLRAKPLNLEVGGKNIVIMNSADAESLGLHALERVRLRKSGNELVAIVDIAKKIAGGGEIITTNGINSMLKIKTGDAIFVTHEKEPESVFFIKKKINGLSLEPNELKEIVKDTSEKKLSDIELASFITALHIHGMGMEETEHLSKAMINDGKRLNIKGMIVDKHSVGGIPGDKTSIVAVPIIASSGLVIPKTSSRAITSPAGTADRMEAIAPVNFTIEEIEKIVKKTGGCLVWGGALDLAPADDVFIQVEFPIGIDPLLLPSILSKKKAVGADYVVIDIPAGRGAKIKTVGDAHELSEEFVNLGRRLGMTISCGITFGEQPLGHAIGPALEAREALQTLMGKGPADVVEKTSNIVGILFEMVGKGNAKNALSILKSGKAEKKFREIIAEQGGDAKIKPSDIPVGGKTADIGAKKDGRVLWIRNQEIAAVAKDAGAPKDRGAGIFLHKKMGDKVRKGEKLFTIYAENSFGLNSAVKLAEDSEPIVVGKEFEERMLLERFPSKIRHKKAFIFER</sequence>
<dbReference type="GO" id="GO:0006206">
    <property type="term" value="P:pyrimidine nucleobase metabolic process"/>
    <property type="evidence" value="ECO:0007669"/>
    <property type="project" value="InterPro"/>
</dbReference>
<evidence type="ECO:0000313" key="5">
    <source>
        <dbReference type="EMBL" id="VDS10959.1"/>
    </source>
</evidence>
<dbReference type="EC" id="2.4.2.57" evidence="3"/>
<dbReference type="NCBIfam" id="NF003338">
    <property type="entry name" value="PRK04350.1"/>
    <property type="match status" value="1"/>
</dbReference>
<dbReference type="InterPro" id="IPR036566">
    <property type="entry name" value="PYNP-like_C_sf"/>
</dbReference>
<dbReference type="InterPro" id="IPR013102">
    <property type="entry name" value="PYNP_C"/>
</dbReference>
<feature type="domain" description="Pyrimidine nucleoside phosphorylase C-terminal" evidence="4">
    <location>
        <begin position="418"/>
        <end position="485"/>
    </location>
</feature>
<reference evidence="5" key="1">
    <citation type="submission" date="2018-12" db="EMBL/GenBank/DDBJ databases">
        <authorList>
            <person name="Jaffe A."/>
        </authorList>
    </citation>
    <scope>NUCLEOTIDE SEQUENCE</scope>
</reference>
<proteinExistence type="predicted"/>
<dbReference type="PANTHER" id="PTHR10515">
    <property type="entry name" value="THYMIDINE PHOSPHORYLASE"/>
    <property type="match status" value="1"/>
</dbReference>
<dbReference type="Pfam" id="PF00591">
    <property type="entry name" value="Glycos_transf_3"/>
    <property type="match status" value="1"/>
</dbReference>
<dbReference type="InterPro" id="IPR000312">
    <property type="entry name" value="Glycosyl_Trfase_fam3"/>
</dbReference>
<dbReference type="InterPro" id="IPR017872">
    <property type="entry name" value="Pyrmidine_PPase_CS"/>
</dbReference>
<organism evidence="5">
    <name type="scientific">uncultured Candidatus Micrarchaeota archaeon</name>
    <dbReference type="NCBI Taxonomy" id="2220064"/>
    <lineage>
        <taxon>Archaea</taxon>
        <taxon>Candidatus Micrarchaeota</taxon>
        <taxon>environmental samples</taxon>
    </lineage>
</organism>
<dbReference type="PROSITE" id="PS00647">
    <property type="entry name" value="THYMID_PHOSPHORYLASE"/>
    <property type="match status" value="1"/>
</dbReference>
<dbReference type="InterPro" id="IPR013466">
    <property type="entry name" value="Thymidine/AMP_Pase"/>
</dbReference>
<dbReference type="SUPFAM" id="SSF52418">
    <property type="entry name" value="Nucleoside phosphorylase/phosphoribosyltransferase catalytic domain"/>
    <property type="match status" value="1"/>
</dbReference>
<gene>
    <name evidence="5" type="primary">deoA</name>
</gene>
<dbReference type="Gene3D" id="1.20.970.10">
    <property type="entry name" value="Transferase, Pyrimidine Nucleoside Phosphorylase, Chain C"/>
    <property type="match status" value="1"/>
</dbReference>
<dbReference type="AlphaFoldDB" id="A0A447ITX3"/>
<dbReference type="Pfam" id="PF07831">
    <property type="entry name" value="PYNP_C"/>
    <property type="match status" value="1"/>
</dbReference>
<dbReference type="InterPro" id="IPR036320">
    <property type="entry name" value="Glycosyl_Trfase_fam3_N_dom_sf"/>
</dbReference>
<accession>A0A447ITX3</accession>
<evidence type="ECO:0000256" key="3">
    <source>
        <dbReference type="NCBIfam" id="TIGR03327"/>
    </source>
</evidence>
<dbReference type="InterPro" id="IPR017713">
    <property type="entry name" value="AMP_phosphorylase"/>
</dbReference>
<dbReference type="Gene3D" id="2.40.40.20">
    <property type="match status" value="1"/>
</dbReference>
<dbReference type="NCBIfam" id="TIGR03327">
    <property type="entry name" value="AMP_phos"/>
    <property type="match status" value="1"/>
</dbReference>
<dbReference type="Gene3D" id="3.40.1030.10">
    <property type="entry name" value="Nucleoside phosphorylase/phosphoribosyltransferase catalytic domain"/>
    <property type="match status" value="1"/>
</dbReference>
<dbReference type="GO" id="GO:0046125">
    <property type="term" value="P:pyrimidine deoxyribonucleoside metabolic process"/>
    <property type="evidence" value="ECO:0007669"/>
    <property type="project" value="InterPro"/>
</dbReference>
<dbReference type="InterPro" id="IPR000053">
    <property type="entry name" value="Thymidine/pyrmidine_PPase"/>
</dbReference>
<protein>
    <recommendedName>
        <fullName evidence="3">AMP phosphorylase</fullName>
        <ecNumber evidence="3">2.4.2.57</ecNumber>
    </recommendedName>
</protein>
<evidence type="ECO:0000256" key="2">
    <source>
        <dbReference type="ARBA" id="ARBA00022679"/>
    </source>
</evidence>
<dbReference type="InterPro" id="IPR035902">
    <property type="entry name" value="Nuc_phospho_transferase"/>
</dbReference>